<evidence type="ECO:0000256" key="2">
    <source>
        <dbReference type="ARBA" id="ARBA00004496"/>
    </source>
</evidence>
<dbReference type="Proteomes" id="UP001148786">
    <property type="component" value="Unassembled WGS sequence"/>
</dbReference>
<feature type="compositionally biased region" description="Polar residues" evidence="6">
    <location>
        <begin position="110"/>
        <end position="126"/>
    </location>
</feature>
<comment type="subcellular location">
    <subcellularLocation>
        <location evidence="2">Cytoplasm</location>
    </subcellularLocation>
    <subcellularLocation>
        <location evidence="1">Peroxisome</location>
    </subcellularLocation>
</comment>
<evidence type="ECO:0000313" key="8">
    <source>
        <dbReference type="EMBL" id="KAJ3481811.1"/>
    </source>
</evidence>
<dbReference type="GO" id="GO:0005777">
    <property type="term" value="C:peroxisome"/>
    <property type="evidence" value="ECO:0007669"/>
    <property type="project" value="UniProtKB-SubCell"/>
</dbReference>
<comment type="caution">
    <text evidence="8">The sequence shown here is derived from an EMBL/GenBank/DDBJ whole genome shotgun (WGS) entry which is preliminary data.</text>
</comment>
<reference evidence="8" key="1">
    <citation type="submission" date="2022-07" db="EMBL/GenBank/DDBJ databases">
        <title>Genome Sequence of Agrocybe chaxingu.</title>
        <authorList>
            <person name="Buettner E."/>
        </authorList>
    </citation>
    <scope>NUCLEOTIDE SEQUENCE</scope>
    <source>
        <strain evidence="8">MP-N11</strain>
    </source>
</reference>
<dbReference type="Gene3D" id="6.10.280.230">
    <property type="match status" value="1"/>
</dbReference>
<feature type="domain" description="PEX18/PEX21 C-terminal" evidence="7">
    <location>
        <begin position="146"/>
        <end position="179"/>
    </location>
</feature>
<dbReference type="EMBL" id="JANKHO010003664">
    <property type="protein sequence ID" value="KAJ3481811.1"/>
    <property type="molecule type" value="Genomic_DNA"/>
</dbReference>
<keyword evidence="3" id="KW-0963">Cytoplasm</keyword>
<keyword evidence="9" id="KW-1185">Reference proteome</keyword>
<proteinExistence type="predicted"/>
<protein>
    <recommendedName>
        <fullName evidence="7">PEX18/PEX21 C-terminal domain-containing protein</fullName>
    </recommendedName>
</protein>
<evidence type="ECO:0000256" key="5">
    <source>
        <dbReference type="ARBA" id="ARBA00023140"/>
    </source>
</evidence>
<dbReference type="Pfam" id="PF25098">
    <property type="entry name" value="PEX18_PEX21_C"/>
    <property type="match status" value="1"/>
</dbReference>
<feature type="region of interest" description="Disordered" evidence="6">
    <location>
        <begin position="177"/>
        <end position="262"/>
    </location>
</feature>
<sequence length="262" mass="28395">MQQNPLASWATDFMAQAPPMSAPQQLHAPANMDLQIDAKPTHAASPVSPQGGIQWTAGMPNFRMNGMPTFAPQLPIQHQLQQPVVNSKRISWDKEFTAQELHLASTSSTIMQEPTQKSDVGGSQQPVPHEGDELARTAGMLLENVKHEQNPKFQNSAFMGLMRQLRDGHVTIEGSEMVESGGRAGASSTSGDVKGKGRALDPTPRPMTSAYSPATGSGVLLGQPQVARPQDAQGFNQEQEQEQEQKGVQEDANDAYFRQENA</sequence>
<dbReference type="InterPro" id="IPR056940">
    <property type="entry name" value="PEX18_PEX21_C"/>
</dbReference>
<evidence type="ECO:0000313" key="9">
    <source>
        <dbReference type="Proteomes" id="UP001148786"/>
    </source>
</evidence>
<gene>
    <name evidence="8" type="ORF">NLJ89_g12182</name>
</gene>
<name>A0A9W8JMS7_9AGAR</name>
<keyword evidence="5" id="KW-0576">Peroxisome</keyword>
<evidence type="ECO:0000256" key="3">
    <source>
        <dbReference type="ARBA" id="ARBA00022490"/>
    </source>
</evidence>
<feature type="region of interest" description="Disordered" evidence="6">
    <location>
        <begin position="110"/>
        <end position="130"/>
    </location>
</feature>
<keyword evidence="4" id="KW-0832">Ubl conjugation</keyword>
<evidence type="ECO:0000256" key="6">
    <source>
        <dbReference type="SAM" id="MobiDB-lite"/>
    </source>
</evidence>
<accession>A0A9W8JMS7</accession>
<dbReference type="AlphaFoldDB" id="A0A9W8JMS7"/>
<evidence type="ECO:0000259" key="7">
    <source>
        <dbReference type="Pfam" id="PF25098"/>
    </source>
</evidence>
<organism evidence="8 9">
    <name type="scientific">Agrocybe chaxingu</name>
    <dbReference type="NCBI Taxonomy" id="84603"/>
    <lineage>
        <taxon>Eukaryota</taxon>
        <taxon>Fungi</taxon>
        <taxon>Dikarya</taxon>
        <taxon>Basidiomycota</taxon>
        <taxon>Agaricomycotina</taxon>
        <taxon>Agaricomycetes</taxon>
        <taxon>Agaricomycetidae</taxon>
        <taxon>Agaricales</taxon>
        <taxon>Agaricineae</taxon>
        <taxon>Strophariaceae</taxon>
        <taxon>Agrocybe</taxon>
    </lineage>
</organism>
<evidence type="ECO:0000256" key="4">
    <source>
        <dbReference type="ARBA" id="ARBA00022843"/>
    </source>
</evidence>
<evidence type="ECO:0000256" key="1">
    <source>
        <dbReference type="ARBA" id="ARBA00004275"/>
    </source>
</evidence>
<dbReference type="OrthoDB" id="10006023at2759"/>